<organism evidence="2">
    <name type="scientific">Amblyomma triste</name>
    <name type="common">Neotropical tick</name>
    <dbReference type="NCBI Taxonomy" id="251400"/>
    <lineage>
        <taxon>Eukaryota</taxon>
        <taxon>Metazoa</taxon>
        <taxon>Ecdysozoa</taxon>
        <taxon>Arthropoda</taxon>
        <taxon>Chelicerata</taxon>
        <taxon>Arachnida</taxon>
        <taxon>Acari</taxon>
        <taxon>Parasitiformes</taxon>
        <taxon>Ixodida</taxon>
        <taxon>Ixodoidea</taxon>
        <taxon>Ixodidae</taxon>
        <taxon>Amblyomminae</taxon>
        <taxon>Amblyomma</taxon>
    </lineage>
</organism>
<dbReference type="AlphaFoldDB" id="A0A023G200"/>
<feature type="signal peptide" evidence="1">
    <location>
        <begin position="1"/>
        <end position="23"/>
    </location>
</feature>
<feature type="chain" id="PRO_5001516571" evidence="1">
    <location>
        <begin position="24"/>
        <end position="128"/>
    </location>
</feature>
<accession>A0A023G200</accession>
<keyword evidence="1" id="KW-0732">Signal</keyword>
<evidence type="ECO:0000313" key="2">
    <source>
        <dbReference type="EMBL" id="JAC27794.1"/>
    </source>
</evidence>
<sequence>MNFALLFFVVIVMVNCYIGTGNTEETDKKNEWKKACRYTVNSSHHEYLVRRHHHVPFQYPCKSYLCTMKGQLVIFTWIPSKIVTERPGSIHKLKLEKRIYIMVHGAQCYMHTCMLITIKKLKFHKLIT</sequence>
<name>A0A023G200_AMBTT</name>
<reference evidence="2" key="1">
    <citation type="submission" date="2014-03" db="EMBL/GenBank/DDBJ databases">
        <title>The sialotranscriptome of Amblyomma triste, Amblyomma parvum and Amblyomma cajennense ticks, uncovered by 454-based RNA-seq.</title>
        <authorList>
            <person name="Garcia G.R."/>
            <person name="Gardinassi L.G."/>
            <person name="Ribeiro J.M."/>
            <person name="Anatriello E."/>
            <person name="Ferreira B.R."/>
            <person name="Moreira H.N."/>
            <person name="Mafra C."/>
            <person name="Olegario M.M."/>
            <person name="Szabo P.J."/>
            <person name="Miranda-Santos I.K."/>
            <person name="Maruyama S.R."/>
        </authorList>
    </citation>
    <scope>NUCLEOTIDE SEQUENCE</scope>
    <source>
        <strain evidence="2">Mato Grasso do Sul</strain>
        <tissue evidence="2">Salivary glands</tissue>
    </source>
</reference>
<protein>
    <submittedName>
        <fullName evidence="2">Putative secreted protein</fullName>
    </submittedName>
</protein>
<proteinExistence type="evidence at transcript level"/>
<dbReference type="EMBL" id="GBBM01007624">
    <property type="protein sequence ID" value="JAC27794.1"/>
    <property type="molecule type" value="mRNA"/>
</dbReference>
<evidence type="ECO:0000256" key="1">
    <source>
        <dbReference type="SAM" id="SignalP"/>
    </source>
</evidence>